<dbReference type="EMBL" id="VTPU01000007">
    <property type="protein sequence ID" value="TZG39800.1"/>
    <property type="molecule type" value="Genomic_DNA"/>
</dbReference>
<dbReference type="InterPro" id="IPR017783">
    <property type="entry name" value="ABC_choline_sub-bd"/>
</dbReference>
<dbReference type="Gene3D" id="3.40.190.10">
    <property type="entry name" value="Periplasmic binding protein-like II"/>
    <property type="match status" value="1"/>
</dbReference>
<dbReference type="OrthoDB" id="9787902at2"/>
<dbReference type="RefSeq" id="WP_149321892.1">
    <property type="nucleotide sequence ID" value="NZ_JARWAH010000004.1"/>
</dbReference>
<dbReference type="GO" id="GO:0042597">
    <property type="term" value="C:periplasmic space"/>
    <property type="evidence" value="ECO:0007669"/>
    <property type="project" value="InterPro"/>
</dbReference>
<dbReference type="CDD" id="cd13640">
    <property type="entry name" value="PBP2_ChoX"/>
    <property type="match status" value="1"/>
</dbReference>
<dbReference type="AlphaFoldDB" id="A0A5D9D9Q5"/>
<evidence type="ECO:0000313" key="3">
    <source>
        <dbReference type="EMBL" id="TZG39800.1"/>
    </source>
</evidence>
<dbReference type="Gene3D" id="3.40.190.100">
    <property type="entry name" value="Glycine betaine-binding periplasmic protein, domain 2"/>
    <property type="match status" value="1"/>
</dbReference>
<comment type="caution">
    <text evidence="3">The sequence shown here is derived from an EMBL/GenBank/DDBJ whole genome shotgun (WGS) entry which is preliminary data.</text>
</comment>
<dbReference type="GO" id="GO:0015871">
    <property type="term" value="P:choline transport"/>
    <property type="evidence" value="ECO:0007669"/>
    <property type="project" value="InterPro"/>
</dbReference>
<reference evidence="3 4" key="1">
    <citation type="submission" date="2019-08" db="EMBL/GenBank/DDBJ databases">
        <title>Draft Genome Sequence of Halomonas eurihalina Isolated from Preserved Hide-surface.</title>
        <authorList>
            <person name="Hussain S.A."/>
            <person name="Xu A."/>
            <person name="Sarker M."/>
            <person name="Sommers C."/>
        </authorList>
    </citation>
    <scope>NUCLEOTIDE SEQUENCE [LARGE SCALE GENOMIC DNA]</scope>
    <source>
        <strain evidence="3 4">MS1</strain>
    </source>
</reference>
<organism evidence="3 4">
    <name type="scientific">Halomonas eurihalina</name>
    <dbReference type="NCBI Taxonomy" id="42566"/>
    <lineage>
        <taxon>Bacteria</taxon>
        <taxon>Pseudomonadati</taxon>
        <taxon>Pseudomonadota</taxon>
        <taxon>Gammaproteobacteria</taxon>
        <taxon>Oceanospirillales</taxon>
        <taxon>Halomonadaceae</taxon>
        <taxon>Halomonas</taxon>
    </lineage>
</organism>
<dbReference type="GO" id="GO:0043190">
    <property type="term" value="C:ATP-binding cassette (ABC) transporter complex"/>
    <property type="evidence" value="ECO:0007669"/>
    <property type="project" value="InterPro"/>
</dbReference>
<evidence type="ECO:0000256" key="1">
    <source>
        <dbReference type="SAM" id="SignalP"/>
    </source>
</evidence>
<dbReference type="InterPro" id="IPR007210">
    <property type="entry name" value="ABC_Gly_betaine_transp_sub-bd"/>
</dbReference>
<keyword evidence="4" id="KW-1185">Reference proteome</keyword>
<keyword evidence="1" id="KW-0732">Signal</keyword>
<feature type="signal peptide" evidence="1">
    <location>
        <begin position="1"/>
        <end position="24"/>
    </location>
</feature>
<feature type="chain" id="PRO_5023015306" evidence="1">
    <location>
        <begin position="25"/>
        <end position="312"/>
    </location>
</feature>
<feature type="domain" description="ABC-type glycine betaine transport system substrate-binding" evidence="2">
    <location>
        <begin position="28"/>
        <end position="281"/>
    </location>
</feature>
<dbReference type="Proteomes" id="UP000324260">
    <property type="component" value="Unassembled WGS sequence"/>
</dbReference>
<sequence>MRVRSTSALLSLPLALGLAAPALADATTLDFSVPAWPGITVKTEIAAQLLEPLGYATRSEELGMQVIYQGLDSGDLDVFLGGWLPAQNNIYTPLEESGAITPLANNVDGARMTLAVPEYLYEQGIQSFADLDANRDSFEGKIFGFGAGSAASEILNEAIDNDTWGLGDWQLVDTSVVGMLSAARDAISREEPIVWVGWTPHWMNLELDMHYLDDPKDLFGENNGASQVLSVARSDYAEAHPNLVDFFANFTFAAEEQSWMIREFGQKERDVEAVAQQWLREHPERVQAMLEGVTTRDGNPAWPAVEKALASR</sequence>
<protein>
    <submittedName>
        <fullName evidence="3">ABC transporter substrate-binding protein</fullName>
    </submittedName>
</protein>
<accession>A0A5D9D9Q5</accession>
<dbReference type="GO" id="GO:0033265">
    <property type="term" value="F:choline binding"/>
    <property type="evidence" value="ECO:0007669"/>
    <property type="project" value="InterPro"/>
</dbReference>
<evidence type="ECO:0000313" key="4">
    <source>
        <dbReference type="Proteomes" id="UP000324260"/>
    </source>
</evidence>
<dbReference type="SUPFAM" id="SSF53850">
    <property type="entry name" value="Periplasmic binding protein-like II"/>
    <property type="match status" value="1"/>
</dbReference>
<proteinExistence type="predicted"/>
<dbReference type="GO" id="GO:0022857">
    <property type="term" value="F:transmembrane transporter activity"/>
    <property type="evidence" value="ECO:0007669"/>
    <property type="project" value="InterPro"/>
</dbReference>
<name>A0A5D9D9Q5_HALER</name>
<dbReference type="Pfam" id="PF04069">
    <property type="entry name" value="OpuAC"/>
    <property type="match status" value="1"/>
</dbReference>
<gene>
    <name evidence="3" type="ORF">FZZ93_08475</name>
</gene>
<evidence type="ECO:0000259" key="2">
    <source>
        <dbReference type="Pfam" id="PF04069"/>
    </source>
</evidence>